<dbReference type="Gene3D" id="2.40.160.20">
    <property type="match status" value="1"/>
</dbReference>
<gene>
    <name evidence="4" type="ORF">JQC75_13240</name>
</gene>
<dbReference type="Proteomes" id="UP000596252">
    <property type="component" value="Chromosome"/>
</dbReference>
<feature type="domain" description="Outer membrane protein beta-barrel" evidence="3">
    <location>
        <begin position="11"/>
        <end position="186"/>
    </location>
</feature>
<sequence>MKLFSLSVMSTLIAMGIASAEVRAEVSPHIAGVNLGYGTQEYESRDGEHWDAGDGFKYDIWYRYMLSSHWGMELSYGQGTGGAYSAMFDVMSDVRELEYSNYRAAVYGQYNFSRGNSVYAKAGMAFSNITYDLDDSRIKEDAEGFFGAVGWQHRFHSGFGLGVEYQYTDLKQLEVQSVNIAFSWQF</sequence>
<feature type="chain" id="PRO_5045619571" evidence="2">
    <location>
        <begin position="21"/>
        <end position="186"/>
    </location>
</feature>
<protein>
    <submittedName>
        <fullName evidence="4">Porin family protein</fullName>
    </submittedName>
</protein>
<accession>A0ABX7G0K8</accession>
<reference evidence="4 5" key="1">
    <citation type="journal article" date="2012" name="Antonie Van Leeuwenhoek">
        <title>Shewanella litorisediminis sp. nov., a gammaproteobacterium isolated from a tidal flat sediment.</title>
        <authorList>
            <person name="Lee M.H."/>
            <person name="Yoon J.H."/>
        </authorList>
    </citation>
    <scope>NUCLEOTIDE SEQUENCE [LARGE SCALE GENOMIC DNA]</scope>
    <source>
        <strain evidence="4 5">SMK1-12</strain>
    </source>
</reference>
<feature type="signal peptide" evidence="2">
    <location>
        <begin position="1"/>
        <end position="20"/>
    </location>
</feature>
<keyword evidence="1 2" id="KW-0732">Signal</keyword>
<evidence type="ECO:0000313" key="5">
    <source>
        <dbReference type="Proteomes" id="UP000596252"/>
    </source>
</evidence>
<evidence type="ECO:0000256" key="2">
    <source>
        <dbReference type="SAM" id="SignalP"/>
    </source>
</evidence>
<evidence type="ECO:0000256" key="1">
    <source>
        <dbReference type="ARBA" id="ARBA00022729"/>
    </source>
</evidence>
<organism evidence="4 5">
    <name type="scientific">Shewanella litorisediminis</name>
    <dbReference type="NCBI Taxonomy" id="1173586"/>
    <lineage>
        <taxon>Bacteria</taxon>
        <taxon>Pseudomonadati</taxon>
        <taxon>Pseudomonadota</taxon>
        <taxon>Gammaproteobacteria</taxon>
        <taxon>Alteromonadales</taxon>
        <taxon>Shewanellaceae</taxon>
        <taxon>Shewanella</taxon>
    </lineage>
</organism>
<evidence type="ECO:0000313" key="4">
    <source>
        <dbReference type="EMBL" id="QRH00836.1"/>
    </source>
</evidence>
<dbReference type="SUPFAM" id="SSF56925">
    <property type="entry name" value="OMPA-like"/>
    <property type="match status" value="1"/>
</dbReference>
<dbReference type="Pfam" id="PF13505">
    <property type="entry name" value="OMP_b-brl"/>
    <property type="match status" value="1"/>
</dbReference>
<keyword evidence="5" id="KW-1185">Reference proteome</keyword>
<proteinExistence type="predicted"/>
<name>A0ABX7G0K8_9GAMM</name>
<evidence type="ECO:0000259" key="3">
    <source>
        <dbReference type="Pfam" id="PF13505"/>
    </source>
</evidence>
<dbReference type="EMBL" id="CP069213">
    <property type="protein sequence ID" value="QRH00836.1"/>
    <property type="molecule type" value="Genomic_DNA"/>
</dbReference>
<dbReference type="InterPro" id="IPR011250">
    <property type="entry name" value="OMP/PagP_B-barrel"/>
</dbReference>
<dbReference type="RefSeq" id="WP_203324541.1">
    <property type="nucleotide sequence ID" value="NZ_CP069213.1"/>
</dbReference>
<dbReference type="InterPro" id="IPR027385">
    <property type="entry name" value="Beta-barrel_OMP"/>
</dbReference>